<dbReference type="Gene3D" id="3.30.300.210">
    <property type="entry name" value="Nutrient germinant receptor protein C, domain 3"/>
    <property type="match status" value="1"/>
</dbReference>
<gene>
    <name evidence="10" type="primary">grkc_2</name>
    <name evidence="10" type="ORF">PghCCS26_30070</name>
</gene>
<feature type="domain" description="Spore germination protein N-terminal" evidence="9">
    <location>
        <begin position="26"/>
        <end position="199"/>
    </location>
</feature>
<evidence type="ECO:0000256" key="4">
    <source>
        <dbReference type="ARBA" id="ARBA00022729"/>
    </source>
</evidence>
<evidence type="ECO:0000313" key="10">
    <source>
        <dbReference type="EMBL" id="GMK45879.1"/>
    </source>
</evidence>
<dbReference type="EMBL" id="BTCL01000009">
    <property type="protein sequence ID" value="GMK45879.1"/>
    <property type="molecule type" value="Genomic_DNA"/>
</dbReference>
<keyword evidence="5" id="KW-0472">Membrane</keyword>
<evidence type="ECO:0000256" key="6">
    <source>
        <dbReference type="ARBA" id="ARBA00023139"/>
    </source>
</evidence>
<keyword evidence="3" id="KW-0309">Germination</keyword>
<evidence type="ECO:0000256" key="2">
    <source>
        <dbReference type="ARBA" id="ARBA00007886"/>
    </source>
</evidence>
<dbReference type="RefSeq" id="WP_317980424.1">
    <property type="nucleotide sequence ID" value="NZ_BTCL01000009.1"/>
</dbReference>
<evidence type="ECO:0000313" key="11">
    <source>
        <dbReference type="Proteomes" id="UP001285921"/>
    </source>
</evidence>
<dbReference type="InterPro" id="IPR046953">
    <property type="entry name" value="Spore_GerAC-like_C"/>
</dbReference>
<comment type="similarity">
    <text evidence="2">Belongs to the GerABKC lipoprotein family.</text>
</comment>
<keyword evidence="11" id="KW-1185">Reference proteome</keyword>
<protein>
    <submittedName>
        <fullName evidence="10">Germination protein</fullName>
    </submittedName>
</protein>
<comment type="caution">
    <text evidence="10">The sequence shown here is derived from an EMBL/GenBank/DDBJ whole genome shotgun (WGS) entry which is preliminary data.</text>
</comment>
<evidence type="ECO:0000256" key="1">
    <source>
        <dbReference type="ARBA" id="ARBA00004635"/>
    </source>
</evidence>
<accession>A0ABQ6NM77</accession>
<dbReference type="PANTHER" id="PTHR35789">
    <property type="entry name" value="SPORE GERMINATION PROTEIN B3"/>
    <property type="match status" value="1"/>
</dbReference>
<organism evidence="10 11">
    <name type="scientific">Paenibacillus glycanilyticus</name>
    <dbReference type="NCBI Taxonomy" id="126569"/>
    <lineage>
        <taxon>Bacteria</taxon>
        <taxon>Bacillati</taxon>
        <taxon>Bacillota</taxon>
        <taxon>Bacilli</taxon>
        <taxon>Bacillales</taxon>
        <taxon>Paenibacillaceae</taxon>
        <taxon>Paenibacillus</taxon>
    </lineage>
</organism>
<dbReference type="Proteomes" id="UP001285921">
    <property type="component" value="Unassembled WGS sequence"/>
</dbReference>
<proteinExistence type="inferred from homology"/>
<name>A0ABQ6NM77_9BACL</name>
<evidence type="ECO:0000259" key="8">
    <source>
        <dbReference type="Pfam" id="PF05504"/>
    </source>
</evidence>
<dbReference type="InterPro" id="IPR057336">
    <property type="entry name" value="GerAC_N"/>
</dbReference>
<evidence type="ECO:0000256" key="3">
    <source>
        <dbReference type="ARBA" id="ARBA00022544"/>
    </source>
</evidence>
<dbReference type="InterPro" id="IPR038501">
    <property type="entry name" value="Spore_GerAC_C_sf"/>
</dbReference>
<reference evidence="10 11" key="1">
    <citation type="submission" date="2023-05" db="EMBL/GenBank/DDBJ databases">
        <title>Draft genome of Paenibacillus sp. CCS26.</title>
        <authorList>
            <person name="Akita H."/>
            <person name="Shinto Y."/>
            <person name="Kimura Z."/>
        </authorList>
    </citation>
    <scope>NUCLEOTIDE SEQUENCE [LARGE SCALE GENOMIC DNA]</scope>
    <source>
        <strain evidence="10 11">CCS26</strain>
    </source>
</reference>
<dbReference type="NCBIfam" id="TIGR02887">
    <property type="entry name" value="spore_ger_x_C"/>
    <property type="match status" value="1"/>
</dbReference>
<keyword evidence="6" id="KW-0564">Palmitate</keyword>
<comment type="subcellular location">
    <subcellularLocation>
        <location evidence="1">Membrane</location>
        <topology evidence="1">Lipid-anchor</topology>
    </subcellularLocation>
</comment>
<keyword evidence="4" id="KW-0732">Signal</keyword>
<feature type="domain" description="Spore germination GerAC-like C-terminal" evidence="8">
    <location>
        <begin position="210"/>
        <end position="361"/>
    </location>
</feature>
<dbReference type="Pfam" id="PF05504">
    <property type="entry name" value="Spore_GerAC"/>
    <property type="match status" value="1"/>
</dbReference>
<evidence type="ECO:0000259" key="9">
    <source>
        <dbReference type="Pfam" id="PF25198"/>
    </source>
</evidence>
<keyword evidence="7" id="KW-0449">Lipoprotein</keyword>
<dbReference type="InterPro" id="IPR008844">
    <property type="entry name" value="Spore_GerAC-like"/>
</dbReference>
<dbReference type="PANTHER" id="PTHR35789:SF1">
    <property type="entry name" value="SPORE GERMINATION PROTEIN B3"/>
    <property type="match status" value="1"/>
</dbReference>
<sequence length="366" mass="41592">MSASGYGRAMMLLLCLPIVFVAGCWDSKDIDNRLMLGVMGIEKRSADSPLNVWFRFPLPKGTQDGTTSKQDFFTTSQYGQTVSDAMNKVRYKLPKALDPSSTRAILLDESLAKTGVDPYLEFAIRERSVPLDAVVAVIRGNMERIFTHANPTGELTGIYTKLFFEKYAGGIPRKNRTMLWEVYAKLYNPLHSNLIPLLTEGKQNSYVLAGNAIFVKDKLVGELNLDESLLYEIFTHRFHDSEVELMSKSDIRIVHNHTRVSTSFKDGKPIIRLDTSLVTTLIDSSRYRRQNASEVVAELEADLNAHAKSMFEKTQRLGADVFGFGDRFRSRLQPSEYEKWPEMFKHAEISYSFRVDLRNTGLEFLD</sequence>
<dbReference type="Pfam" id="PF25198">
    <property type="entry name" value="Spore_GerAC_N"/>
    <property type="match status" value="1"/>
</dbReference>
<evidence type="ECO:0000256" key="7">
    <source>
        <dbReference type="ARBA" id="ARBA00023288"/>
    </source>
</evidence>
<evidence type="ECO:0000256" key="5">
    <source>
        <dbReference type="ARBA" id="ARBA00023136"/>
    </source>
</evidence>